<proteinExistence type="predicted"/>
<dbReference type="Proteomes" id="UP001176961">
    <property type="component" value="Unassembled WGS sequence"/>
</dbReference>
<evidence type="ECO:0000256" key="1">
    <source>
        <dbReference type="SAM" id="SignalP"/>
    </source>
</evidence>
<gene>
    <name evidence="2" type="ORF">CYNAS_LOCUS2947</name>
</gene>
<dbReference type="EMBL" id="CATQJL010000001">
    <property type="protein sequence ID" value="CAJ0590964.1"/>
    <property type="molecule type" value="Genomic_DNA"/>
</dbReference>
<comment type="caution">
    <text evidence="2">The sequence shown here is derived from an EMBL/GenBank/DDBJ whole genome shotgun (WGS) entry which is preliminary data.</text>
</comment>
<protein>
    <submittedName>
        <fullName evidence="2">Uncharacterized protein</fullName>
    </submittedName>
</protein>
<reference evidence="2" key="1">
    <citation type="submission" date="2023-07" db="EMBL/GenBank/DDBJ databases">
        <authorList>
            <consortium name="CYATHOMIX"/>
        </authorList>
    </citation>
    <scope>NUCLEOTIDE SEQUENCE</scope>
    <source>
        <strain evidence="2">N/A</strain>
    </source>
</reference>
<name>A0AA36GG34_CYLNA</name>
<evidence type="ECO:0000313" key="3">
    <source>
        <dbReference type="Proteomes" id="UP001176961"/>
    </source>
</evidence>
<dbReference type="AlphaFoldDB" id="A0AA36GG34"/>
<keyword evidence="1" id="KW-0732">Signal</keyword>
<feature type="signal peptide" evidence="1">
    <location>
        <begin position="1"/>
        <end position="20"/>
    </location>
</feature>
<accession>A0AA36GG34</accession>
<keyword evidence="3" id="KW-1185">Reference proteome</keyword>
<evidence type="ECO:0000313" key="2">
    <source>
        <dbReference type="EMBL" id="CAJ0590964.1"/>
    </source>
</evidence>
<feature type="chain" id="PRO_5041466111" evidence="1">
    <location>
        <begin position="21"/>
        <end position="95"/>
    </location>
</feature>
<organism evidence="2 3">
    <name type="scientific">Cylicocyclus nassatus</name>
    <name type="common">Nematode worm</name>
    <dbReference type="NCBI Taxonomy" id="53992"/>
    <lineage>
        <taxon>Eukaryota</taxon>
        <taxon>Metazoa</taxon>
        <taxon>Ecdysozoa</taxon>
        <taxon>Nematoda</taxon>
        <taxon>Chromadorea</taxon>
        <taxon>Rhabditida</taxon>
        <taxon>Rhabditina</taxon>
        <taxon>Rhabditomorpha</taxon>
        <taxon>Strongyloidea</taxon>
        <taxon>Strongylidae</taxon>
        <taxon>Cylicocyclus</taxon>
    </lineage>
</organism>
<sequence>MKCLLAVFVVLCFVSSIILGQGIPCIQQELNHEIEKVIDNITAEYHTGRTLIMPDSSEVGWFGCGNKDLPEPAKGEPKSRALCYFVKGGAPDDEQ</sequence>